<proteinExistence type="predicted"/>
<feature type="region of interest" description="Disordered" evidence="1">
    <location>
        <begin position="269"/>
        <end position="288"/>
    </location>
</feature>
<name>A0A9X9BSZ6_PSEMA</name>
<keyword evidence="2" id="KW-0472">Membrane</keyword>
<protein>
    <submittedName>
        <fullName evidence="3">Uncharacterized protein</fullName>
    </submittedName>
</protein>
<evidence type="ECO:0000256" key="2">
    <source>
        <dbReference type="SAM" id="Phobius"/>
    </source>
</evidence>
<evidence type="ECO:0000313" key="4">
    <source>
        <dbReference type="Proteomes" id="UP000316123"/>
    </source>
</evidence>
<evidence type="ECO:0000256" key="1">
    <source>
        <dbReference type="SAM" id="MobiDB-lite"/>
    </source>
</evidence>
<dbReference type="OrthoDB" id="8447980at2"/>
<dbReference type="EMBL" id="VFEQ01000008">
    <property type="protein sequence ID" value="TWR59339.1"/>
    <property type="molecule type" value="Genomic_DNA"/>
</dbReference>
<reference evidence="3 4" key="1">
    <citation type="submission" date="2019-06" db="EMBL/GenBank/DDBJ databases">
        <title>Pseudomonas bimorpha sp. nov. isolated from bovine raw milk and skim milk concentrate.</title>
        <authorList>
            <person name="Hofmann K."/>
            <person name="Huptas C."/>
            <person name="Doll E."/>
            <person name="Scherer S."/>
            <person name="Wenning M."/>
        </authorList>
    </citation>
    <scope>NUCLEOTIDE SEQUENCE [LARGE SCALE GENOMIC DNA]</scope>
    <source>
        <strain evidence="3 4">DSM 13124</strain>
    </source>
</reference>
<dbReference type="Proteomes" id="UP000316123">
    <property type="component" value="Unassembled WGS sequence"/>
</dbReference>
<feature type="transmembrane region" description="Helical" evidence="2">
    <location>
        <begin position="198"/>
        <end position="220"/>
    </location>
</feature>
<feature type="transmembrane region" description="Helical" evidence="2">
    <location>
        <begin position="167"/>
        <end position="186"/>
    </location>
</feature>
<evidence type="ECO:0000313" key="3">
    <source>
        <dbReference type="EMBL" id="TWR59339.1"/>
    </source>
</evidence>
<feature type="compositionally biased region" description="Basic and acidic residues" evidence="1">
    <location>
        <begin position="276"/>
        <end position="288"/>
    </location>
</feature>
<feature type="transmembrane region" description="Helical" evidence="2">
    <location>
        <begin position="240"/>
        <end position="262"/>
    </location>
</feature>
<organism evidence="3 4">
    <name type="scientific">Pseudomonas marginalis</name>
    <name type="common">Pseudomonas panacis</name>
    <dbReference type="NCBI Taxonomy" id="298"/>
    <lineage>
        <taxon>Bacteria</taxon>
        <taxon>Pseudomonadati</taxon>
        <taxon>Pseudomonadota</taxon>
        <taxon>Gammaproteobacteria</taxon>
        <taxon>Pseudomonadales</taxon>
        <taxon>Pseudomonadaceae</taxon>
        <taxon>Pseudomonas</taxon>
    </lineage>
</organism>
<keyword evidence="2" id="KW-0812">Transmembrane</keyword>
<feature type="transmembrane region" description="Helical" evidence="2">
    <location>
        <begin position="141"/>
        <end position="161"/>
    </location>
</feature>
<dbReference type="RefSeq" id="WP_143045146.1">
    <property type="nucleotide sequence ID" value="NZ_FNSU01000003.1"/>
</dbReference>
<dbReference type="AlphaFoldDB" id="A0A9X9BSZ6"/>
<sequence length="288" mass="31936">MLDKIKTLLRRNKETTNPAIKKPYDYKIGARDNDDVKIRKIYAKHPGWVVYRTDSAIRIDIDDKDPDILLYAENHYKLAADLARIYSWLPEKLSGTESINRLVGRAITTNIVGNTEVAKNILMQAEGRLFKLKTIQGRLQYTLSAFLLVAILLLLSGIYGFQSAPLLLNIALCGALGGVLSIALGFSKLEIDLDASKFVNCLIGCSRILIAITAAIFSFFAIKSNIAFSFVEKSPENTGYFMVAMISGFIEMLVPSIMSNLAKEAPNQPINSSLTTKEETLPEENIKP</sequence>
<gene>
    <name evidence="3" type="ORF">FIV41_14680</name>
</gene>
<comment type="caution">
    <text evidence="3">The sequence shown here is derived from an EMBL/GenBank/DDBJ whole genome shotgun (WGS) entry which is preliminary data.</text>
</comment>
<keyword evidence="2" id="KW-1133">Transmembrane helix</keyword>
<accession>A0A9X9BSZ6</accession>